<proteinExistence type="predicted"/>
<dbReference type="PANTHER" id="PTHR30160:SF1">
    <property type="entry name" value="LIPOPOLYSACCHARIDE 1,2-N-ACETYLGLUCOSAMINETRANSFERASE-RELATED"/>
    <property type="match status" value="1"/>
</dbReference>
<evidence type="ECO:0000256" key="5">
    <source>
        <dbReference type="ARBA" id="ARBA00051369"/>
    </source>
</evidence>
<evidence type="ECO:0000313" key="10">
    <source>
        <dbReference type="Proteomes" id="UP000094023"/>
    </source>
</evidence>
<evidence type="ECO:0000256" key="8">
    <source>
        <dbReference type="ARBA" id="ARBA00075031"/>
    </source>
</evidence>
<dbReference type="PANTHER" id="PTHR30160">
    <property type="entry name" value="TETRAACYLDISACCHARIDE 4'-KINASE-RELATED"/>
    <property type="match status" value="1"/>
</dbReference>
<dbReference type="EC" id="2.4.99.25" evidence="6"/>
<evidence type="ECO:0000256" key="1">
    <source>
        <dbReference type="ARBA" id="ARBA00022676"/>
    </source>
</evidence>
<dbReference type="CDD" id="cd03789">
    <property type="entry name" value="GT9_LPS_heptosyltransferase"/>
    <property type="match status" value="1"/>
</dbReference>
<dbReference type="NCBIfam" id="TIGR02201">
    <property type="entry name" value="heptsyl_trn_III"/>
    <property type="match status" value="1"/>
</dbReference>
<dbReference type="Pfam" id="PF01075">
    <property type="entry name" value="Glyco_transf_9"/>
    <property type="match status" value="1"/>
</dbReference>
<keyword evidence="3" id="KW-0448">Lipopolysaccharide biosynthesis</keyword>
<organism evidence="9 10">
    <name type="scientific">Proteus myxofaciens ATCC 19692</name>
    <dbReference type="NCBI Taxonomy" id="1354337"/>
    <lineage>
        <taxon>Bacteria</taxon>
        <taxon>Pseudomonadati</taxon>
        <taxon>Pseudomonadota</taxon>
        <taxon>Gammaproteobacteria</taxon>
        <taxon>Enterobacterales</taxon>
        <taxon>Morganellaceae</taxon>
        <taxon>Proteus</taxon>
    </lineage>
</organism>
<dbReference type="InterPro" id="IPR002201">
    <property type="entry name" value="Glyco_trans_9"/>
</dbReference>
<dbReference type="EMBL" id="LXEN01000081">
    <property type="protein sequence ID" value="OAT28658.1"/>
    <property type="molecule type" value="Genomic_DNA"/>
</dbReference>
<dbReference type="GO" id="GO:0008713">
    <property type="term" value="F:ADP-heptose-lipopolysaccharide heptosyltransferase activity"/>
    <property type="evidence" value="ECO:0007669"/>
    <property type="project" value="TreeGrafter"/>
</dbReference>
<dbReference type="GO" id="GO:0009244">
    <property type="term" value="P:lipopolysaccharide core region biosynthetic process"/>
    <property type="evidence" value="ECO:0007669"/>
    <property type="project" value="TreeGrafter"/>
</dbReference>
<dbReference type="GO" id="GO:0005829">
    <property type="term" value="C:cytosol"/>
    <property type="evidence" value="ECO:0007669"/>
    <property type="project" value="TreeGrafter"/>
</dbReference>
<dbReference type="InterPro" id="IPR011916">
    <property type="entry name" value="LipoPS_heptosylTferase-III"/>
</dbReference>
<keyword evidence="10" id="KW-1185">Reference proteome</keyword>
<dbReference type="PATRIC" id="fig|1354337.4.peg.1761"/>
<name>A0A198FUW5_9GAMM</name>
<dbReference type="FunFam" id="3.40.50.2000:FF:000191">
    <property type="entry name" value="Lipopolysaccharide core heptosyltransferase RfaQ"/>
    <property type="match status" value="1"/>
</dbReference>
<dbReference type="SUPFAM" id="SSF53756">
    <property type="entry name" value="UDP-Glycosyltransferase/glycogen phosphorylase"/>
    <property type="match status" value="1"/>
</dbReference>
<evidence type="ECO:0000313" key="9">
    <source>
        <dbReference type="EMBL" id="OAT28658.1"/>
    </source>
</evidence>
<sequence>MPSVDLFTIRVFELKQKIIMNKQNQSYNRILVIKLQHHGDMLLTTPVIHSLKATYPNAMIDVLLYKETLPMLQNNPSINNIFYLDRNWKSQGKLYRLKKEWQLGRRLQKQQYDLVINLADQWKAAIFGLITKAPVRLGFEFEKRKNSQFWKKCHNVIVPTDNHWKWHTVEQNLSILTPLNIEKLADVNMSYHSSDQQWLENKIKEFSLTQGYIVIQPTSRWFFKCWDEDKMAKLITLLQQDGHSIVLTAGPEEKELEMINTILMQCPDKDKIKVLAGQTTLPQLAALIDNAKLFIGVDSVAMHMSAALKTPLIALFGPSKLEHWHPWQAIGETIWAGDYMEIPHPDNIKTDTQQRYLSAIPIDAVYQAAKRYLSS</sequence>
<keyword evidence="2 9" id="KW-0808">Transferase</keyword>
<comment type="catalytic activity">
    <reaction evidence="5">
        <text>an L-alpha-D-Hep-(1-&gt;3)-4-O-phospho-L-alpha-D-Hep-(1-&gt;5)-[alpha-Kdo-(2-&gt;4)]-alpha-Kdo-(2-&gt;6)-lipid A + ADP-L-glycero-beta-D-manno-heptose = an L-alpha-D-Hep-(1-&gt;7)-L-alpha-D-Hep-(1-&gt;3)-4-O-phospho-L-alpha-D-Hep-(1-&gt;5)-[alpha-Kdo-(2-&gt;4)]-alpha-Kdo-(2-&gt;6)-lipid A + ADP + H(+)</text>
        <dbReference type="Rhea" id="RHEA:74095"/>
        <dbReference type="ChEBI" id="CHEBI:15378"/>
        <dbReference type="ChEBI" id="CHEBI:61506"/>
        <dbReference type="ChEBI" id="CHEBI:193070"/>
        <dbReference type="ChEBI" id="CHEBI:193071"/>
        <dbReference type="ChEBI" id="CHEBI:456216"/>
        <dbReference type="EC" id="2.4.99.25"/>
    </reaction>
</comment>
<accession>A0A198FUW5</accession>
<dbReference type="STRING" id="1354337.M983_1714"/>
<evidence type="ECO:0000256" key="2">
    <source>
        <dbReference type="ARBA" id="ARBA00022679"/>
    </source>
</evidence>
<dbReference type="Gene3D" id="3.40.50.2000">
    <property type="entry name" value="Glycogen Phosphorylase B"/>
    <property type="match status" value="2"/>
</dbReference>
<evidence type="ECO:0000256" key="4">
    <source>
        <dbReference type="ARBA" id="ARBA00051137"/>
    </source>
</evidence>
<evidence type="ECO:0000256" key="6">
    <source>
        <dbReference type="ARBA" id="ARBA00066496"/>
    </source>
</evidence>
<keyword evidence="1 9" id="KW-0328">Glycosyltransferase</keyword>
<dbReference type="AlphaFoldDB" id="A0A198FUW5"/>
<dbReference type="InterPro" id="IPR051199">
    <property type="entry name" value="LPS_LOS_Heptosyltrfase"/>
</dbReference>
<reference evidence="9 10" key="1">
    <citation type="submission" date="2016-04" db="EMBL/GenBank/DDBJ databases">
        <title>ATOL: Assembling a taxonomically balanced genome-scale reconstruction of the evolutionary history of the Enterobacteriaceae.</title>
        <authorList>
            <person name="Plunkett G.III."/>
            <person name="Neeno-Eckwall E.C."/>
            <person name="Glasner J.D."/>
            <person name="Perna N.T."/>
        </authorList>
    </citation>
    <scope>NUCLEOTIDE SEQUENCE [LARGE SCALE GENOMIC DNA]</scope>
    <source>
        <strain evidence="9 10">ATCC 19692</strain>
    </source>
</reference>
<comment type="catalytic activity">
    <reaction evidence="4">
        <text>L-alpha-D-Hep-(1-&gt;3)-4-O-phospho-L-alpha-D-Hep-(1-&gt;5)-[alpha-Kdo-(2-&gt;4)]-alpha-Kdo-(2-&gt;6)-lipid A (E. coli) + ADP-L-glycero-beta-D-manno-heptose = L-alpha-D-Hep-(1-&gt;7)-L-alpha-D-Hep-(1-&gt;3)-4-O-phospho-L-alpha-D-Hep-(1-&gt;5)-[alpha-Kdo-(2-&gt;4)]-alpha-Kdo-(2-&gt;6)-lipid A (E. coli) + ADP + H(+)</text>
        <dbReference type="Rhea" id="RHEA:74099"/>
        <dbReference type="ChEBI" id="CHEBI:15378"/>
        <dbReference type="ChEBI" id="CHEBI:61506"/>
        <dbReference type="ChEBI" id="CHEBI:193075"/>
        <dbReference type="ChEBI" id="CHEBI:193076"/>
        <dbReference type="ChEBI" id="CHEBI:456216"/>
        <dbReference type="EC" id="2.4.99.25"/>
    </reaction>
</comment>
<comment type="caution">
    <text evidence="9">The sequence shown here is derived from an EMBL/GenBank/DDBJ whole genome shotgun (WGS) entry which is preliminary data.</text>
</comment>
<evidence type="ECO:0000256" key="3">
    <source>
        <dbReference type="ARBA" id="ARBA00022985"/>
    </source>
</evidence>
<dbReference type="Proteomes" id="UP000094023">
    <property type="component" value="Unassembled WGS sequence"/>
</dbReference>
<evidence type="ECO:0000256" key="7">
    <source>
        <dbReference type="ARBA" id="ARBA00074396"/>
    </source>
</evidence>
<gene>
    <name evidence="9" type="ORF">M983_1714</name>
</gene>
<protein>
    <recommendedName>
        <fullName evidence="7">Lipopolysaccharide heptosyltransferase 3</fullName>
        <ecNumber evidence="6">2.4.99.25</ecNumber>
    </recommendedName>
    <alternativeName>
        <fullName evidence="8">ADP-heptose:lipopolysaccharide heptosyltransferase III</fullName>
    </alternativeName>
</protein>